<dbReference type="OrthoDB" id="9802919at2"/>
<feature type="coiled-coil region" evidence="5">
    <location>
        <begin position="27"/>
        <end position="54"/>
    </location>
</feature>
<keyword evidence="4" id="KW-0378">Hydrolase</keyword>
<dbReference type="GO" id="GO:0004252">
    <property type="term" value="F:serine-type endopeptidase activity"/>
    <property type="evidence" value="ECO:0007669"/>
    <property type="project" value="InterPro"/>
</dbReference>
<keyword evidence="4" id="KW-0812">Transmembrane</keyword>
<dbReference type="Gene3D" id="2.10.109.10">
    <property type="entry name" value="Umud Fragment, subunit A"/>
    <property type="match status" value="1"/>
</dbReference>
<feature type="domain" description="Peptidase S26" evidence="6">
    <location>
        <begin position="62"/>
        <end position="200"/>
    </location>
</feature>
<evidence type="ECO:0000256" key="2">
    <source>
        <dbReference type="ARBA" id="ARBA00009370"/>
    </source>
</evidence>
<comment type="catalytic activity">
    <reaction evidence="4">
        <text>Cleavage of hydrophobic, N-terminal signal or leader sequences from secreted and periplasmic proteins.</text>
        <dbReference type="EC" id="3.4.21.89"/>
    </reaction>
</comment>
<evidence type="ECO:0000256" key="5">
    <source>
        <dbReference type="SAM" id="Coils"/>
    </source>
</evidence>
<keyword evidence="4" id="KW-0472">Membrane</keyword>
<evidence type="ECO:0000259" key="6">
    <source>
        <dbReference type="Pfam" id="PF10502"/>
    </source>
</evidence>
<comment type="similarity">
    <text evidence="2 4">Belongs to the peptidase S26 family.</text>
</comment>
<evidence type="ECO:0000256" key="1">
    <source>
        <dbReference type="ARBA" id="ARBA00004401"/>
    </source>
</evidence>
<protein>
    <recommendedName>
        <fullName evidence="4">Signal peptidase I</fullName>
        <ecNumber evidence="4">3.4.21.89</ecNumber>
    </recommendedName>
</protein>
<keyword evidence="4" id="KW-0645">Protease</keyword>
<dbReference type="SUPFAM" id="SSF51306">
    <property type="entry name" value="LexA/Signal peptidase"/>
    <property type="match status" value="1"/>
</dbReference>
<evidence type="ECO:0000256" key="3">
    <source>
        <dbReference type="PIRSR" id="PIRSR600223-1"/>
    </source>
</evidence>
<keyword evidence="4" id="KW-1133">Transmembrane helix</keyword>
<dbReference type="PANTHER" id="PTHR43390">
    <property type="entry name" value="SIGNAL PEPTIDASE I"/>
    <property type="match status" value="1"/>
</dbReference>
<evidence type="ECO:0000313" key="8">
    <source>
        <dbReference type="Proteomes" id="UP000245288"/>
    </source>
</evidence>
<keyword evidence="8" id="KW-1185">Reference proteome</keyword>
<name>A0A2V1JTJ7_EUBRA</name>
<dbReference type="AlphaFoldDB" id="A0A2V1JTJ7"/>
<sequence>MRKKLQEKKKQWMEWLTGLFARGKELIKTVREHMAELSREQELEERKIQALKRMIRYAGELLLVLFVFCALMQHVWIGQVQGASMRPTYQDGQFILLLRGKEYNRGDVVGVKYSAGEEKTILLKRIIAIGGDVVSCKYGQLYVNGQKISESDHTVGKTSDIPAQTVPDGSVYLLGDNREHSMDSRSFGCMSCEDIIGKVVH</sequence>
<evidence type="ECO:0000256" key="4">
    <source>
        <dbReference type="RuleBase" id="RU362042"/>
    </source>
</evidence>
<dbReference type="GO" id="GO:0005886">
    <property type="term" value="C:plasma membrane"/>
    <property type="evidence" value="ECO:0007669"/>
    <property type="project" value="UniProtKB-SubCell"/>
</dbReference>
<keyword evidence="5" id="KW-0175">Coiled coil</keyword>
<accession>A0A2V1JTJ7</accession>
<dbReference type="Proteomes" id="UP000245288">
    <property type="component" value="Unassembled WGS sequence"/>
</dbReference>
<comment type="subcellular location">
    <subcellularLocation>
        <location evidence="1">Cell membrane</location>
        <topology evidence="1">Single-pass type II membrane protein</topology>
    </subcellularLocation>
    <subcellularLocation>
        <location evidence="4">Membrane</location>
        <topology evidence="4">Single-pass type II membrane protein</topology>
    </subcellularLocation>
</comment>
<evidence type="ECO:0000313" key="7">
    <source>
        <dbReference type="EMBL" id="PWE85758.1"/>
    </source>
</evidence>
<dbReference type="CDD" id="cd06530">
    <property type="entry name" value="S26_SPase_I"/>
    <property type="match status" value="1"/>
</dbReference>
<dbReference type="PANTHER" id="PTHR43390:SF1">
    <property type="entry name" value="CHLOROPLAST PROCESSING PEPTIDASE"/>
    <property type="match status" value="1"/>
</dbReference>
<dbReference type="InterPro" id="IPR036286">
    <property type="entry name" value="LexA/Signal_pep-like_sf"/>
</dbReference>
<dbReference type="GO" id="GO:0006465">
    <property type="term" value="P:signal peptide processing"/>
    <property type="evidence" value="ECO:0007669"/>
    <property type="project" value="InterPro"/>
</dbReference>
<dbReference type="NCBIfam" id="TIGR02227">
    <property type="entry name" value="sigpep_I_bact"/>
    <property type="match status" value="1"/>
</dbReference>
<dbReference type="InterPro" id="IPR000223">
    <property type="entry name" value="Pept_S26A_signal_pept_1"/>
</dbReference>
<feature type="active site" evidence="3">
    <location>
        <position position="84"/>
    </location>
</feature>
<dbReference type="RefSeq" id="WP_109216523.1">
    <property type="nucleotide sequence ID" value="NZ_JRFU01000154.1"/>
</dbReference>
<dbReference type="EC" id="3.4.21.89" evidence="4"/>
<dbReference type="Pfam" id="PF10502">
    <property type="entry name" value="Peptidase_S26"/>
    <property type="match status" value="1"/>
</dbReference>
<dbReference type="InterPro" id="IPR019533">
    <property type="entry name" value="Peptidase_S26"/>
</dbReference>
<dbReference type="EMBL" id="JRFU01000154">
    <property type="protein sequence ID" value="PWE85758.1"/>
    <property type="molecule type" value="Genomic_DNA"/>
</dbReference>
<proteinExistence type="inferred from homology"/>
<gene>
    <name evidence="7" type="ORF">LG34_13995</name>
</gene>
<organism evidence="7 8">
    <name type="scientific">Eubacterium ramulus</name>
    <dbReference type="NCBI Taxonomy" id="39490"/>
    <lineage>
        <taxon>Bacteria</taxon>
        <taxon>Bacillati</taxon>
        <taxon>Bacillota</taxon>
        <taxon>Clostridia</taxon>
        <taxon>Eubacteriales</taxon>
        <taxon>Eubacteriaceae</taxon>
        <taxon>Eubacterium</taxon>
    </lineage>
</organism>
<dbReference type="GO" id="GO:0009003">
    <property type="term" value="F:signal peptidase activity"/>
    <property type="evidence" value="ECO:0007669"/>
    <property type="project" value="UniProtKB-EC"/>
</dbReference>
<feature type="active site" evidence="3">
    <location>
        <position position="124"/>
    </location>
</feature>
<comment type="caution">
    <text evidence="7">The sequence shown here is derived from an EMBL/GenBank/DDBJ whole genome shotgun (WGS) entry which is preliminary data.</text>
</comment>
<dbReference type="PRINTS" id="PR00727">
    <property type="entry name" value="LEADERPTASE"/>
</dbReference>
<reference evidence="7 8" key="1">
    <citation type="submission" date="2014-09" db="EMBL/GenBank/DDBJ databases">
        <title>Butyrate-producing bacteria isolated from human gut.</title>
        <authorList>
            <person name="Zhang Q."/>
            <person name="Zhao L."/>
        </authorList>
    </citation>
    <scope>NUCLEOTIDE SEQUENCE [LARGE SCALE GENOMIC DNA]</scope>
    <source>
        <strain evidence="7 8">21</strain>
    </source>
</reference>
<feature type="transmembrane region" description="Helical" evidence="4">
    <location>
        <begin position="57"/>
        <end position="77"/>
    </location>
</feature>